<organism evidence="1 2">
    <name type="scientific">Anopheles quadriannulatus</name>
    <name type="common">Mosquito</name>
    <dbReference type="NCBI Taxonomy" id="34691"/>
    <lineage>
        <taxon>Eukaryota</taxon>
        <taxon>Metazoa</taxon>
        <taxon>Ecdysozoa</taxon>
        <taxon>Arthropoda</taxon>
        <taxon>Hexapoda</taxon>
        <taxon>Insecta</taxon>
        <taxon>Pterygota</taxon>
        <taxon>Neoptera</taxon>
        <taxon>Endopterygota</taxon>
        <taxon>Diptera</taxon>
        <taxon>Nematocera</taxon>
        <taxon>Culicoidea</taxon>
        <taxon>Culicidae</taxon>
        <taxon>Anophelinae</taxon>
        <taxon>Anopheles</taxon>
    </lineage>
</organism>
<keyword evidence="2" id="KW-1185">Reference proteome</keyword>
<dbReference type="AlphaFoldDB" id="A0A182XSP9"/>
<proteinExistence type="predicted"/>
<dbReference type="EnsemblMetazoa" id="AQUA014857-RA">
    <property type="protein sequence ID" value="AQUA014857-PA"/>
    <property type="gene ID" value="AQUA014857"/>
</dbReference>
<reference evidence="1" key="1">
    <citation type="submission" date="2020-05" db="UniProtKB">
        <authorList>
            <consortium name="EnsemblMetazoa"/>
        </authorList>
    </citation>
    <scope>IDENTIFICATION</scope>
    <source>
        <strain evidence="1">SANGQUA</strain>
    </source>
</reference>
<evidence type="ECO:0000313" key="2">
    <source>
        <dbReference type="Proteomes" id="UP000076407"/>
    </source>
</evidence>
<name>A0A182XSP9_ANOQN</name>
<evidence type="ECO:0000313" key="1">
    <source>
        <dbReference type="EnsemblMetazoa" id="AQUA014857-PA"/>
    </source>
</evidence>
<dbReference type="VEuPathDB" id="VectorBase:AQUA014857"/>
<sequence>TRYVGFSRAYRPSSRARGRLDFLHHTSPSHPGEKCCVQYVYEASAIKESWAETWSGINQTECKERRKSESVKEKSTHFTHFSFFF</sequence>
<protein>
    <submittedName>
        <fullName evidence="1">Uncharacterized protein</fullName>
    </submittedName>
</protein>
<dbReference type="Proteomes" id="UP000076407">
    <property type="component" value="Unassembled WGS sequence"/>
</dbReference>
<accession>A0A182XSP9</accession>